<dbReference type="AlphaFoldDB" id="A0A9D7E343"/>
<dbReference type="GO" id="GO:0000976">
    <property type="term" value="F:transcription cis-regulatory region binding"/>
    <property type="evidence" value="ECO:0007669"/>
    <property type="project" value="TreeGrafter"/>
</dbReference>
<protein>
    <submittedName>
        <fullName evidence="4">TetR/AcrR family transcriptional regulator</fullName>
    </submittedName>
</protein>
<dbReference type="InterPro" id="IPR009057">
    <property type="entry name" value="Homeodomain-like_sf"/>
</dbReference>
<accession>A0A9D7E343</accession>
<proteinExistence type="predicted"/>
<dbReference type="PROSITE" id="PS50977">
    <property type="entry name" value="HTH_TETR_2"/>
    <property type="match status" value="1"/>
</dbReference>
<evidence type="ECO:0000313" key="4">
    <source>
        <dbReference type="EMBL" id="MBK6973259.1"/>
    </source>
</evidence>
<dbReference type="InterPro" id="IPR001647">
    <property type="entry name" value="HTH_TetR"/>
</dbReference>
<dbReference type="Gene3D" id="1.10.357.10">
    <property type="entry name" value="Tetracycline Repressor, domain 2"/>
    <property type="match status" value="1"/>
</dbReference>
<feature type="domain" description="HTH tetR-type" evidence="3">
    <location>
        <begin position="7"/>
        <end position="67"/>
    </location>
</feature>
<dbReference type="PANTHER" id="PTHR30055">
    <property type="entry name" value="HTH-TYPE TRANSCRIPTIONAL REGULATOR RUTR"/>
    <property type="match status" value="1"/>
</dbReference>
<reference evidence="4" key="1">
    <citation type="submission" date="2020-10" db="EMBL/GenBank/DDBJ databases">
        <title>Connecting structure to function with the recovery of over 1000 high-quality activated sludge metagenome-assembled genomes encoding full-length rRNA genes using long-read sequencing.</title>
        <authorList>
            <person name="Singleton C.M."/>
            <person name="Petriglieri F."/>
            <person name="Kristensen J.M."/>
            <person name="Kirkegaard R.H."/>
            <person name="Michaelsen T.Y."/>
            <person name="Andersen M.H."/>
            <person name="Karst S.M."/>
            <person name="Dueholm M.S."/>
            <person name="Nielsen P.H."/>
            <person name="Albertsen M."/>
        </authorList>
    </citation>
    <scope>NUCLEOTIDE SEQUENCE</scope>
    <source>
        <strain evidence="4">Bjer_18-Q3-R1-45_BAT3C.347</strain>
    </source>
</reference>
<dbReference type="InterPro" id="IPR050109">
    <property type="entry name" value="HTH-type_TetR-like_transc_reg"/>
</dbReference>
<evidence type="ECO:0000256" key="1">
    <source>
        <dbReference type="ARBA" id="ARBA00023125"/>
    </source>
</evidence>
<dbReference type="GO" id="GO:0003700">
    <property type="term" value="F:DNA-binding transcription factor activity"/>
    <property type="evidence" value="ECO:0007669"/>
    <property type="project" value="TreeGrafter"/>
</dbReference>
<dbReference type="Pfam" id="PF00440">
    <property type="entry name" value="TetR_N"/>
    <property type="match status" value="1"/>
</dbReference>
<dbReference type="SUPFAM" id="SSF46689">
    <property type="entry name" value="Homeodomain-like"/>
    <property type="match status" value="1"/>
</dbReference>
<evidence type="ECO:0000259" key="3">
    <source>
        <dbReference type="PROSITE" id="PS50977"/>
    </source>
</evidence>
<organism evidence="4 5">
    <name type="scientific">Candidatus Methylophosphatis roskildensis</name>
    <dbReference type="NCBI Taxonomy" id="2899263"/>
    <lineage>
        <taxon>Bacteria</taxon>
        <taxon>Pseudomonadati</taxon>
        <taxon>Pseudomonadota</taxon>
        <taxon>Betaproteobacteria</taxon>
        <taxon>Nitrosomonadales</taxon>
        <taxon>Sterolibacteriaceae</taxon>
        <taxon>Candidatus Methylophosphatis</taxon>
    </lineage>
</organism>
<dbReference type="PANTHER" id="PTHR30055:SF223">
    <property type="entry name" value="HTH-TYPE TRANSCRIPTIONAL REGULATOR UIDR"/>
    <property type="match status" value="1"/>
</dbReference>
<sequence>MDKKPKRRTRERILETSLRLFNEFGEPNVTTGLIADDMNISPGNLYYHYRNKDEIINAIFAEFEKELGETLGVPTRRALNVEDIWLFLHLCFELISKYRFLYRDLNDLLSRNRLLEVHFKRILEHSRKVALQICDGLVAAGDMRASVAERQAIATNIVVVASYWLSYEYVCNPRKPFDDDSLARGVYQVMALAAPYLVGDSRRLLEMLAQKYIAVERH</sequence>
<comment type="caution">
    <text evidence="4">The sequence shown here is derived from an EMBL/GenBank/DDBJ whole genome shotgun (WGS) entry which is preliminary data.</text>
</comment>
<dbReference type="InterPro" id="IPR025722">
    <property type="entry name" value="TetR"/>
</dbReference>
<evidence type="ECO:0000313" key="5">
    <source>
        <dbReference type="Proteomes" id="UP000807785"/>
    </source>
</evidence>
<feature type="DNA-binding region" description="H-T-H motif" evidence="2">
    <location>
        <begin position="30"/>
        <end position="49"/>
    </location>
</feature>
<evidence type="ECO:0000256" key="2">
    <source>
        <dbReference type="PROSITE-ProRule" id="PRU00335"/>
    </source>
</evidence>
<dbReference type="Pfam" id="PF13972">
    <property type="entry name" value="TetR"/>
    <property type="match status" value="1"/>
</dbReference>
<keyword evidence="1 2" id="KW-0238">DNA-binding</keyword>
<gene>
    <name evidence="4" type="ORF">IPH26_10065</name>
</gene>
<dbReference type="Proteomes" id="UP000807785">
    <property type="component" value="Unassembled WGS sequence"/>
</dbReference>
<dbReference type="PRINTS" id="PR00455">
    <property type="entry name" value="HTHTETR"/>
</dbReference>
<dbReference type="EMBL" id="JADJEV010000003">
    <property type="protein sequence ID" value="MBK6973259.1"/>
    <property type="molecule type" value="Genomic_DNA"/>
</dbReference>
<name>A0A9D7E343_9PROT</name>